<dbReference type="NCBIfam" id="TIGR02002">
    <property type="entry name" value="PTS-II-BC-glcB"/>
    <property type="match status" value="1"/>
</dbReference>
<protein>
    <submittedName>
        <fullName evidence="16">EIICBA-Glc</fullName>
    </submittedName>
</protein>
<keyword evidence="8" id="KW-0418">Kinase</keyword>
<evidence type="ECO:0000256" key="3">
    <source>
        <dbReference type="ARBA" id="ARBA00022475"/>
    </source>
</evidence>
<feature type="transmembrane region" description="Helical" evidence="12">
    <location>
        <begin position="385"/>
        <end position="409"/>
    </location>
</feature>
<dbReference type="PROSITE" id="PS51103">
    <property type="entry name" value="PTS_EIIC_TYPE_1"/>
    <property type="match status" value="1"/>
</dbReference>
<keyword evidence="6" id="KW-0598">Phosphotransferase system</keyword>
<dbReference type="FunFam" id="2.70.70.10:FF:000001">
    <property type="entry name" value="PTS system glucose-specific IIA component"/>
    <property type="match status" value="1"/>
</dbReference>
<evidence type="ECO:0000256" key="11">
    <source>
        <dbReference type="PROSITE-ProRule" id="PRU00421"/>
    </source>
</evidence>
<dbReference type="GO" id="GO:0090563">
    <property type="term" value="F:protein-phosphocysteine-sugar phosphotransferase activity"/>
    <property type="evidence" value="ECO:0007669"/>
    <property type="project" value="TreeGrafter"/>
</dbReference>
<dbReference type="PANTHER" id="PTHR30009">
    <property type="entry name" value="CYTOCHROME C-TYPE SYNTHESIS PROTEIN AND PTS TRANSMEMBRANE COMPONENT"/>
    <property type="match status" value="1"/>
</dbReference>
<dbReference type="GO" id="GO:1904659">
    <property type="term" value="P:D-glucose transmembrane transport"/>
    <property type="evidence" value="ECO:0007669"/>
    <property type="project" value="InterPro"/>
</dbReference>
<evidence type="ECO:0000256" key="6">
    <source>
        <dbReference type="ARBA" id="ARBA00022683"/>
    </source>
</evidence>
<evidence type="ECO:0000313" key="16">
    <source>
        <dbReference type="EMBL" id="KIP22341.1"/>
    </source>
</evidence>
<dbReference type="EMBL" id="JXTG01000001">
    <property type="protein sequence ID" value="KIP22341.1"/>
    <property type="molecule type" value="Genomic_DNA"/>
</dbReference>
<feature type="transmembrane region" description="Helical" evidence="12">
    <location>
        <begin position="270"/>
        <end position="292"/>
    </location>
</feature>
<sequence>MFYGCNVSCNQLPTSSNGDWSALIQRFSPHSYFIIYKRKEEGRFLPDFLYCLEVGVSSPKMMKKAFGTLQKVGKALMLPVAILPAAGILLAFGNALQNPALIEKIPALETGWVEMVAKVMEQSGGIVFANLPLLFAVGVAVGLAGGEGVAGLAAIIGYLVMNVTMSVILGVTSDQIGTDPSFANVLGIPTLQTGVFGGIIVGILAAYMYNKYFNIELPSYLGFFAGKRFVPIVTAASALILGIAMTWLWPPVQHGLNAFSHNMIDANRTLAAFIFGVIERALIPFGLHHIFYSPFWFEFGQYVNKAGELVRGDQRIFFEQIKDGAELTAGTFMTGKFPFMMFGLPAAALAIYHEARPENKKVVAGIMASAALTSFLTGITEPIEFSFLFVAPALFAIHTIFAGLSFMLMHILNVKIGMTFSGGVIDYLLFGVLPGRTAWWLVIPVGLVFAVIYYFGFRFAIRKWDLATPGREKETTETTASADAGELPHEILAALGGKENIAHLDACITRLRVSVNDIQHVDKDRLKALGAAGVLEVGNNIQAIFGPKSDILKTQIKDIMEGRVPTKAVEKAKPAVQATGETEQVASPLTGKVVPLSEVPDQVFSTKMMGDGFAVEPTDGTVVSPVDGTIVNVFPTKHAIGIQSNTGREVLIHFGIDTVKLNGQGFEALVSEGAAVKKGQPILKVDLAYVKQHAPSVVTPIIFTNLQAGETVQIAKQGTVTKGEDVVVVQK</sequence>
<dbReference type="GO" id="GO:0055056">
    <property type="term" value="F:D-glucose transmembrane transporter activity"/>
    <property type="evidence" value="ECO:0007669"/>
    <property type="project" value="InterPro"/>
</dbReference>
<dbReference type="InterPro" id="IPR001996">
    <property type="entry name" value="PTS_IIB_1"/>
</dbReference>
<dbReference type="PROSITE" id="PS51098">
    <property type="entry name" value="PTS_EIIB_TYPE_1"/>
    <property type="match status" value="1"/>
</dbReference>
<dbReference type="InterPro" id="IPR050429">
    <property type="entry name" value="PTS_Glucose_EIICBA"/>
</dbReference>
<feature type="domain" description="PTS EIIC type-1" evidence="15">
    <location>
        <begin position="63"/>
        <end position="473"/>
    </location>
</feature>
<evidence type="ECO:0000256" key="5">
    <source>
        <dbReference type="ARBA" id="ARBA00022679"/>
    </source>
</evidence>
<evidence type="ECO:0000313" key="17">
    <source>
        <dbReference type="Proteomes" id="UP000032047"/>
    </source>
</evidence>
<evidence type="ECO:0000256" key="12">
    <source>
        <dbReference type="SAM" id="Phobius"/>
    </source>
</evidence>
<feature type="domain" description="PTS EIIA type-1" evidence="13">
    <location>
        <begin position="601"/>
        <end position="705"/>
    </location>
</feature>
<evidence type="ECO:0000256" key="7">
    <source>
        <dbReference type="ARBA" id="ARBA00022692"/>
    </source>
</evidence>
<evidence type="ECO:0000259" key="14">
    <source>
        <dbReference type="PROSITE" id="PS51098"/>
    </source>
</evidence>
<dbReference type="PROSITE" id="PS00371">
    <property type="entry name" value="PTS_EIIA_TYPE_1_HIS"/>
    <property type="match status" value="1"/>
</dbReference>
<accession>A0A0D0H2S8</accession>
<evidence type="ECO:0000256" key="4">
    <source>
        <dbReference type="ARBA" id="ARBA00022597"/>
    </source>
</evidence>
<dbReference type="SUPFAM" id="SSF55604">
    <property type="entry name" value="Glucose permease domain IIB"/>
    <property type="match status" value="1"/>
</dbReference>
<evidence type="ECO:0000259" key="15">
    <source>
        <dbReference type="PROSITE" id="PS51103"/>
    </source>
</evidence>
<evidence type="ECO:0000256" key="9">
    <source>
        <dbReference type="ARBA" id="ARBA00022989"/>
    </source>
</evidence>
<dbReference type="SUPFAM" id="SSF51261">
    <property type="entry name" value="Duplicated hybrid motif"/>
    <property type="match status" value="1"/>
</dbReference>
<keyword evidence="2" id="KW-0813">Transport</keyword>
<evidence type="ECO:0000256" key="8">
    <source>
        <dbReference type="ARBA" id="ARBA00022777"/>
    </source>
</evidence>
<dbReference type="NCBIfam" id="TIGR00830">
    <property type="entry name" value="PTBA"/>
    <property type="match status" value="1"/>
</dbReference>
<dbReference type="InterPro" id="IPR003352">
    <property type="entry name" value="PTS_EIIC"/>
</dbReference>
<dbReference type="Pfam" id="PF00358">
    <property type="entry name" value="PTS_EIIA_1"/>
    <property type="match status" value="1"/>
</dbReference>
<dbReference type="Pfam" id="PF00367">
    <property type="entry name" value="PTS_EIIB"/>
    <property type="match status" value="1"/>
</dbReference>
<dbReference type="GO" id="GO:0016301">
    <property type="term" value="F:kinase activity"/>
    <property type="evidence" value="ECO:0007669"/>
    <property type="project" value="UniProtKB-KW"/>
</dbReference>
<evidence type="ECO:0000256" key="10">
    <source>
        <dbReference type="ARBA" id="ARBA00023136"/>
    </source>
</evidence>
<dbReference type="FunFam" id="3.30.1360.60:FF:000001">
    <property type="entry name" value="PTS system glucose-specific IIBC component PtsG"/>
    <property type="match status" value="1"/>
</dbReference>
<dbReference type="PROSITE" id="PS51093">
    <property type="entry name" value="PTS_EIIA_TYPE_1"/>
    <property type="match status" value="1"/>
</dbReference>
<feature type="transmembrane region" description="Helical" evidence="12">
    <location>
        <begin position="439"/>
        <end position="461"/>
    </location>
</feature>
<comment type="subcellular location">
    <subcellularLocation>
        <location evidence="1">Cell membrane</location>
        <topology evidence="1">Multi-pass membrane protein</topology>
    </subcellularLocation>
</comment>
<dbReference type="InterPro" id="IPR001127">
    <property type="entry name" value="PTS_EIIA_1_perm"/>
</dbReference>
<feature type="transmembrane region" description="Helical" evidence="12">
    <location>
        <begin position="150"/>
        <end position="171"/>
    </location>
</feature>
<organism evidence="16 17">
    <name type="scientific">Anoxybacillus ayderensis</name>
    <dbReference type="NCBI Taxonomy" id="265546"/>
    <lineage>
        <taxon>Bacteria</taxon>
        <taxon>Bacillati</taxon>
        <taxon>Bacillota</taxon>
        <taxon>Bacilli</taxon>
        <taxon>Bacillales</taxon>
        <taxon>Anoxybacillaceae</taxon>
        <taxon>Anoxybacillus</taxon>
    </lineage>
</organism>
<dbReference type="PANTHER" id="PTHR30009:SF20">
    <property type="entry name" value="PTS SYSTEM GLUCOSE-SPECIFIC EIICB COMPONENT-RELATED"/>
    <property type="match status" value="1"/>
</dbReference>
<dbReference type="GO" id="GO:0008982">
    <property type="term" value="F:protein-N(PI)-phosphohistidine-sugar phosphotransferase activity"/>
    <property type="evidence" value="ECO:0007669"/>
    <property type="project" value="InterPro"/>
</dbReference>
<evidence type="ECO:0000259" key="13">
    <source>
        <dbReference type="PROSITE" id="PS51093"/>
    </source>
</evidence>
<name>A0A0D0H2S8_9BACL</name>
<feature type="transmembrane region" description="Helical" evidence="12">
    <location>
        <begin position="183"/>
        <end position="209"/>
    </location>
</feature>
<keyword evidence="10 12" id="KW-0472">Membrane</keyword>
<dbReference type="Proteomes" id="UP000032047">
    <property type="component" value="Unassembled WGS sequence"/>
</dbReference>
<feature type="transmembrane region" description="Helical" evidence="12">
    <location>
        <begin position="362"/>
        <end position="379"/>
    </location>
</feature>
<keyword evidence="17" id="KW-1185">Reference proteome</keyword>
<feature type="transmembrane region" description="Helical" evidence="12">
    <location>
        <begin position="76"/>
        <end position="96"/>
    </location>
</feature>
<dbReference type="PATRIC" id="fig|265546.4.peg.24"/>
<evidence type="ECO:0000256" key="1">
    <source>
        <dbReference type="ARBA" id="ARBA00004651"/>
    </source>
</evidence>
<dbReference type="Pfam" id="PF02378">
    <property type="entry name" value="PTS_EIIC"/>
    <property type="match status" value="1"/>
</dbReference>
<feature type="transmembrane region" description="Helical" evidence="12">
    <location>
        <begin position="125"/>
        <end position="144"/>
    </location>
</feature>
<keyword evidence="9 12" id="KW-1133">Transmembrane helix</keyword>
<keyword evidence="3" id="KW-1003">Cell membrane</keyword>
<keyword evidence="7 12" id="KW-0812">Transmembrane</keyword>
<dbReference type="InterPro" id="IPR018113">
    <property type="entry name" value="PTrfase_EIIB_Cys"/>
</dbReference>
<dbReference type="InterPro" id="IPR011055">
    <property type="entry name" value="Dup_hybrid_motif"/>
</dbReference>
<feature type="transmembrane region" description="Helical" evidence="12">
    <location>
        <begin position="337"/>
        <end position="355"/>
    </location>
</feature>
<proteinExistence type="predicted"/>
<feature type="active site" description="Phosphocysteine intermediate; for EIIB activity" evidence="11">
    <location>
        <position position="507"/>
    </location>
</feature>
<dbReference type="CDD" id="cd00212">
    <property type="entry name" value="PTS_IIB_glc"/>
    <property type="match status" value="1"/>
</dbReference>
<feature type="transmembrane region" description="Helical" evidence="12">
    <location>
        <begin position="229"/>
        <end position="249"/>
    </location>
</feature>
<evidence type="ECO:0000256" key="2">
    <source>
        <dbReference type="ARBA" id="ARBA00022448"/>
    </source>
</evidence>
<feature type="domain" description="PTS EIIB type-1" evidence="14">
    <location>
        <begin position="485"/>
        <end position="566"/>
    </location>
</feature>
<dbReference type="GO" id="GO:0005886">
    <property type="term" value="C:plasma membrane"/>
    <property type="evidence" value="ECO:0007669"/>
    <property type="project" value="UniProtKB-SubCell"/>
</dbReference>
<dbReference type="NCBIfam" id="TIGR00826">
    <property type="entry name" value="EIIB_glc"/>
    <property type="match status" value="1"/>
</dbReference>
<dbReference type="PROSITE" id="PS01035">
    <property type="entry name" value="PTS_EIIB_TYPE_1_CYS"/>
    <property type="match status" value="1"/>
</dbReference>
<keyword evidence="4" id="KW-0762">Sugar transport</keyword>
<dbReference type="InterPro" id="IPR036878">
    <property type="entry name" value="Glu_permease_IIB"/>
</dbReference>
<gene>
    <name evidence="16" type="ORF">JV16_00021</name>
</gene>
<dbReference type="AlphaFoldDB" id="A0A0D0H2S8"/>
<dbReference type="CDD" id="cd00210">
    <property type="entry name" value="PTS_IIA_glc"/>
    <property type="match status" value="1"/>
</dbReference>
<dbReference type="Gene3D" id="3.30.1360.60">
    <property type="entry name" value="Glucose permease domain IIB"/>
    <property type="match status" value="1"/>
</dbReference>
<dbReference type="InterPro" id="IPR013013">
    <property type="entry name" value="PTS_EIIC_1"/>
</dbReference>
<dbReference type="GO" id="GO:0009401">
    <property type="term" value="P:phosphoenolpyruvate-dependent sugar phosphotransferase system"/>
    <property type="evidence" value="ECO:0007669"/>
    <property type="project" value="UniProtKB-KW"/>
</dbReference>
<dbReference type="Gene3D" id="2.70.70.10">
    <property type="entry name" value="Glucose Permease (Domain IIA)"/>
    <property type="match status" value="1"/>
</dbReference>
<comment type="caution">
    <text evidence="16">The sequence shown here is derived from an EMBL/GenBank/DDBJ whole genome shotgun (WGS) entry which is preliminary data.</text>
</comment>
<keyword evidence="5" id="KW-0808">Transferase</keyword>
<dbReference type="InterPro" id="IPR011299">
    <property type="entry name" value="PTS_IIBC_glc"/>
</dbReference>
<reference evidence="16 17" key="1">
    <citation type="submission" date="2015-01" db="EMBL/GenBank/DDBJ databases">
        <title>Genome sequence of Anoxybacillus ayderensis strain AB04.</title>
        <authorList>
            <person name="Belduz A.O."/>
            <person name="Canakci S."/>
            <person name="Chan K.-G."/>
            <person name="Kahar U.M."/>
            <person name="Yaakob A.S."/>
            <person name="Chan C.S."/>
            <person name="Goh K.M."/>
        </authorList>
    </citation>
    <scope>NUCLEOTIDE SEQUENCE [LARGE SCALE GENOMIC DNA]</scope>
    <source>
        <strain evidence="16 17">AB04</strain>
    </source>
</reference>